<feature type="compositionally biased region" description="Low complexity" evidence="1">
    <location>
        <begin position="757"/>
        <end position="767"/>
    </location>
</feature>
<name>A0AAE0WIS2_9PEZI</name>
<dbReference type="InterPro" id="IPR011990">
    <property type="entry name" value="TPR-like_helical_dom_sf"/>
</dbReference>
<dbReference type="PANTHER" id="PTHR15696:SF36">
    <property type="entry name" value="NONSENSE-MEDIATED MRNA DECAY FACTOR"/>
    <property type="match status" value="1"/>
</dbReference>
<comment type="caution">
    <text evidence="4">The sequence shown here is derived from an EMBL/GenBank/DDBJ whole genome shotgun (WGS) entry which is preliminary data.</text>
</comment>
<feature type="compositionally biased region" description="Basic and acidic residues" evidence="1">
    <location>
        <begin position="569"/>
        <end position="580"/>
    </location>
</feature>
<feature type="compositionally biased region" description="Pro residues" evidence="1">
    <location>
        <begin position="686"/>
        <end position="699"/>
    </location>
</feature>
<feature type="domain" description="Telomerase activating protein Est1-like N-terminal" evidence="3">
    <location>
        <begin position="57"/>
        <end position="169"/>
    </location>
</feature>
<organism evidence="4 5">
    <name type="scientific">Recurvomyces mirabilis</name>
    <dbReference type="NCBI Taxonomy" id="574656"/>
    <lineage>
        <taxon>Eukaryota</taxon>
        <taxon>Fungi</taxon>
        <taxon>Dikarya</taxon>
        <taxon>Ascomycota</taxon>
        <taxon>Pezizomycotina</taxon>
        <taxon>Dothideomycetes</taxon>
        <taxon>Dothideomycetidae</taxon>
        <taxon>Mycosphaerellales</taxon>
        <taxon>Teratosphaeriaceae</taxon>
        <taxon>Recurvomyces</taxon>
    </lineage>
</organism>
<feature type="compositionally biased region" description="Polar residues" evidence="1">
    <location>
        <begin position="598"/>
        <end position="618"/>
    </location>
</feature>
<evidence type="ECO:0008006" key="6">
    <source>
        <dbReference type="Google" id="ProtNLM"/>
    </source>
</evidence>
<dbReference type="PANTHER" id="PTHR15696">
    <property type="entry name" value="SMG-7 SUPPRESSOR WITH MORPHOLOGICAL EFFECT ON GENITALIA PROTEIN 7"/>
    <property type="match status" value="1"/>
</dbReference>
<evidence type="ECO:0000313" key="4">
    <source>
        <dbReference type="EMBL" id="KAK3671018.1"/>
    </source>
</evidence>
<feature type="region of interest" description="Disordered" evidence="1">
    <location>
        <begin position="569"/>
        <end position="588"/>
    </location>
</feature>
<evidence type="ECO:0000256" key="1">
    <source>
        <dbReference type="SAM" id="MobiDB-lite"/>
    </source>
</evidence>
<protein>
    <recommendedName>
        <fullName evidence="6">Protein SMG7</fullName>
    </recommendedName>
</protein>
<proteinExistence type="predicted"/>
<evidence type="ECO:0000259" key="2">
    <source>
        <dbReference type="Pfam" id="PF10373"/>
    </source>
</evidence>
<reference evidence="4" key="1">
    <citation type="submission" date="2023-07" db="EMBL/GenBank/DDBJ databases">
        <title>Black Yeasts Isolated from many extreme environments.</title>
        <authorList>
            <person name="Coleine C."/>
            <person name="Stajich J.E."/>
            <person name="Selbmann L."/>
        </authorList>
    </citation>
    <scope>NUCLEOTIDE SEQUENCE</scope>
    <source>
        <strain evidence="4">CCFEE 5485</strain>
    </source>
</reference>
<feature type="domain" description="DNA/RNA-binding" evidence="2">
    <location>
        <begin position="182"/>
        <end position="492"/>
    </location>
</feature>
<feature type="region of interest" description="Disordered" evidence="1">
    <location>
        <begin position="818"/>
        <end position="838"/>
    </location>
</feature>
<feature type="region of interest" description="Disordered" evidence="1">
    <location>
        <begin position="686"/>
        <end position="711"/>
    </location>
</feature>
<feature type="compositionally biased region" description="Polar residues" evidence="1">
    <location>
        <begin position="827"/>
        <end position="838"/>
    </location>
</feature>
<evidence type="ECO:0000313" key="5">
    <source>
        <dbReference type="Proteomes" id="UP001274830"/>
    </source>
</evidence>
<dbReference type="Gene3D" id="1.25.40.10">
    <property type="entry name" value="Tetratricopeptide repeat domain"/>
    <property type="match status" value="1"/>
</dbReference>
<keyword evidence="5" id="KW-1185">Reference proteome</keyword>
<dbReference type="Pfam" id="PF10373">
    <property type="entry name" value="EST1_DNA_bind"/>
    <property type="match status" value="1"/>
</dbReference>
<accession>A0AAE0WIS2</accession>
<dbReference type="SUPFAM" id="SSF48452">
    <property type="entry name" value="TPR-like"/>
    <property type="match status" value="1"/>
</dbReference>
<dbReference type="InterPro" id="IPR045153">
    <property type="entry name" value="Est1/Ebs1-like"/>
</dbReference>
<gene>
    <name evidence="4" type="ORF">LTR78_009136</name>
</gene>
<feature type="region of interest" description="Disordered" evidence="1">
    <location>
        <begin position="724"/>
        <end position="775"/>
    </location>
</feature>
<dbReference type="InterPro" id="IPR018834">
    <property type="entry name" value="DNA/RNA-bd_Est1-type"/>
</dbReference>
<dbReference type="EMBL" id="JAUTXT010000048">
    <property type="protein sequence ID" value="KAK3671018.1"/>
    <property type="molecule type" value="Genomic_DNA"/>
</dbReference>
<dbReference type="InterPro" id="IPR019458">
    <property type="entry name" value="Est1-like_N"/>
</dbReference>
<evidence type="ECO:0000259" key="3">
    <source>
        <dbReference type="Pfam" id="PF10374"/>
    </source>
</evidence>
<dbReference type="AlphaFoldDB" id="A0AAE0WIS2"/>
<dbReference type="Pfam" id="PF10374">
    <property type="entry name" value="EST1"/>
    <property type="match status" value="1"/>
</dbReference>
<dbReference type="Proteomes" id="UP001274830">
    <property type="component" value="Unassembled WGS sequence"/>
</dbReference>
<sequence length="838" mass="92223">MEEVLANERAAEQHALTLVKNKDQPIADTLSAFNEYRQCALAATFADFAHAEEHQVRLWQAHTDGRRYFRKPLSELRKQGAGRAVEARQLAKLYKEWIKASTHFYREYVLQLSTTFGGIPELEAVAHKVKSDHAGESSRVHLSPEEHKLVLTACHQVLIYLGDLARYRATDQLDSKQEWGPAIGFYDLAHILLPTSGHGQHQQAVVALERRAHLAALYHLYRSVLADDPHPAAVNNLKLEFGKVNAAWDKQELIPKLAPNDPEAPKHNLTGWFVRMHSVCAKGEVFSSHAELEREVLSQFSAIIRKDSNIFESTVMRMVMINLAAQYHAGLLFQGKSDLTRFSSELRLTRAIEKQGNSSEKEQQAFFYFFRLNIKTYTILLQAFHDNVQALPKGVAEDDELSLKLTPCTRRLLPVLRLYSSWLSCNLHLVAGLGADAFLGDSIDNLWTTYARAVDVLANEDIFGIWALDEYGTAYMFEEDVDTIAFSPLQNSQQTVWRNWKAGSGALKPKFSDAGVERMPQDEEMLARVKGLLEDGSKLAHEAEEAPIGIVGDRIYYGQALTTAIAAAEEAKNRPPEPPRPKPVQKPLSYAAAAKSGRSVTKPTANGVSNANNRARQAQVTRMVDNLVDEDEDNNPVTPPQQHIAHPAVITNGEVPYSVGPYAAHADFANVTSYQPKARSPSIMLPPQPNLVPTPPQPRTPKASLTANSTERMQSISRLWNDSMASPTSTFPSGLPTGTLASPADIHPRYPPRGHSRVNSVNSVRSRTSQGMADPWSTLEYGQTSNGEGAVQPVNGYTNFSASGVTSPLLFGAGGGIWSTGQGGNGPRNTSPNSGHGG</sequence>
<feature type="region of interest" description="Disordered" evidence="1">
    <location>
        <begin position="594"/>
        <end position="618"/>
    </location>
</feature>